<evidence type="ECO:0000313" key="2">
    <source>
        <dbReference type="EMBL" id="KAJ7393113.1"/>
    </source>
</evidence>
<reference evidence="2" key="1">
    <citation type="submission" date="2023-01" db="EMBL/GenBank/DDBJ databases">
        <title>Genome assembly of the deep-sea coral Lophelia pertusa.</title>
        <authorList>
            <person name="Herrera S."/>
            <person name="Cordes E."/>
        </authorList>
    </citation>
    <scope>NUCLEOTIDE SEQUENCE</scope>
    <source>
        <strain evidence="2">USNM1676648</strain>
        <tissue evidence="2">Polyp</tissue>
    </source>
</reference>
<evidence type="ECO:0000256" key="1">
    <source>
        <dbReference type="SAM" id="MobiDB-lite"/>
    </source>
</evidence>
<organism evidence="2 3">
    <name type="scientific">Desmophyllum pertusum</name>
    <dbReference type="NCBI Taxonomy" id="174260"/>
    <lineage>
        <taxon>Eukaryota</taxon>
        <taxon>Metazoa</taxon>
        <taxon>Cnidaria</taxon>
        <taxon>Anthozoa</taxon>
        <taxon>Hexacorallia</taxon>
        <taxon>Scleractinia</taxon>
        <taxon>Caryophylliina</taxon>
        <taxon>Caryophylliidae</taxon>
        <taxon>Desmophyllum</taxon>
    </lineage>
</organism>
<proteinExistence type="predicted"/>
<accession>A0A9X0A4V7</accession>
<sequence>MDKETGEQLNVGLHSFFCVIPYGRSSETSGTLPELCPSALQYSWPNVFNRLLTVYSLIDSGASGIDSITSLSSVYSRGPKKNMNMNHVCLFRNYLIFACCAYPRVPPLRSDSPDQDGGTSSEGSENQG</sequence>
<dbReference type="EMBL" id="MU825399">
    <property type="protein sequence ID" value="KAJ7393113.1"/>
    <property type="molecule type" value="Genomic_DNA"/>
</dbReference>
<keyword evidence="3" id="KW-1185">Reference proteome</keyword>
<protein>
    <submittedName>
        <fullName evidence="2">Uncharacterized protein</fullName>
    </submittedName>
</protein>
<gene>
    <name evidence="2" type="ORF">OS493_008412</name>
</gene>
<comment type="caution">
    <text evidence="2">The sequence shown here is derived from an EMBL/GenBank/DDBJ whole genome shotgun (WGS) entry which is preliminary data.</text>
</comment>
<dbReference type="Proteomes" id="UP001163046">
    <property type="component" value="Unassembled WGS sequence"/>
</dbReference>
<name>A0A9X0A4V7_9CNID</name>
<evidence type="ECO:0000313" key="3">
    <source>
        <dbReference type="Proteomes" id="UP001163046"/>
    </source>
</evidence>
<feature type="compositionally biased region" description="Polar residues" evidence="1">
    <location>
        <begin position="117"/>
        <end position="128"/>
    </location>
</feature>
<dbReference type="AlphaFoldDB" id="A0A9X0A4V7"/>
<feature type="region of interest" description="Disordered" evidence="1">
    <location>
        <begin position="109"/>
        <end position="128"/>
    </location>
</feature>